<reference evidence="3" key="1">
    <citation type="submission" date="2020-02" db="EMBL/GenBank/DDBJ databases">
        <title>Delineation of the pyrene-degrading pathway in Roseobacter clade bacteria by genomic analysis.</title>
        <authorList>
            <person name="Zhou H."/>
            <person name="Wang H."/>
        </authorList>
    </citation>
    <scope>NUCLEOTIDE SEQUENCE</scope>
    <source>
        <strain evidence="3">PrR005</strain>
    </source>
</reference>
<dbReference type="InterPro" id="IPR038610">
    <property type="entry name" value="FliK-like_C_sf"/>
</dbReference>
<dbReference type="Pfam" id="PF02120">
    <property type="entry name" value="Flg_hook"/>
    <property type="match status" value="1"/>
</dbReference>
<feature type="compositionally biased region" description="Low complexity" evidence="1">
    <location>
        <begin position="338"/>
        <end position="348"/>
    </location>
</feature>
<dbReference type="RefSeq" id="WP_164130354.1">
    <property type="nucleotide sequence ID" value="NZ_JAAGOX010000022.1"/>
</dbReference>
<accession>A0A6B2NRJ5</accession>
<protein>
    <recommendedName>
        <fullName evidence="2">Flagellar hook-length control protein-like C-terminal domain-containing protein</fullName>
    </recommendedName>
</protein>
<feature type="domain" description="Flagellar hook-length control protein-like C-terminal" evidence="2">
    <location>
        <begin position="425"/>
        <end position="495"/>
    </location>
</feature>
<feature type="compositionally biased region" description="Polar residues" evidence="1">
    <location>
        <begin position="297"/>
        <end position="306"/>
    </location>
</feature>
<evidence type="ECO:0000259" key="2">
    <source>
        <dbReference type="Pfam" id="PF02120"/>
    </source>
</evidence>
<evidence type="ECO:0000256" key="1">
    <source>
        <dbReference type="SAM" id="MobiDB-lite"/>
    </source>
</evidence>
<feature type="region of interest" description="Disordered" evidence="1">
    <location>
        <begin position="48"/>
        <end position="180"/>
    </location>
</feature>
<feature type="compositionally biased region" description="Basic and acidic residues" evidence="1">
    <location>
        <begin position="94"/>
        <end position="117"/>
    </location>
</feature>
<dbReference type="Gene3D" id="3.30.750.140">
    <property type="match status" value="1"/>
</dbReference>
<sequence>MKLSTFSQLFSSTGSSQTTGPGAALTRPNGTALAVDFLGIYSLQDAVPASQGKTTETDGESSGPVDRSPDTKRDDGLETIGVEPGDTTVPDSPVGDHLELTPVETKARAPEDERTRVDVTAGLNAEDPAPEGRRVRPEDRLVTWPNAPTTYGQGESLFPRAALSAPPPDARSHQDQSTDQTLALETPYTLGTGKETGQPRGAVEISAMSRPQQALYPLQAEVRPGRARDGALQHSINPATWAGFVDPETAAVSGDAHRAGLANPSQLVPVGQANGENQPKTPSAAGINARDIPQWPVSRQLSSTPASFEPVPAEARATQPDTPSRGPDPILRAPSTPPLSGSGTPGRPDMATGLWSADDGGNALTSANDGGLLQGELGHGIDFALGGRDTLYSGPAIGASPFPATTTAPPETARQIASQMASAIAASPEAGTVDIRLDPEELGSVQMSLKLRDGSLTMAIVADRPETLDLMRRHIDQLSAEFRAMGYSDVTLSFAGSQNGYGTEGRQTGYQGHAAPETPETVPGAQETSRPHIVANGLDMRL</sequence>
<gene>
    <name evidence="3" type="ORF">G0P99_12760</name>
</gene>
<proteinExistence type="predicted"/>
<name>A0A6B2NRJ5_9RHOB</name>
<dbReference type="InterPro" id="IPR021136">
    <property type="entry name" value="Flagellar_hook_control-like_C"/>
</dbReference>
<feature type="region of interest" description="Disordered" evidence="1">
    <location>
        <begin position="502"/>
        <end position="529"/>
    </location>
</feature>
<feature type="region of interest" description="Disordered" evidence="1">
    <location>
        <begin position="253"/>
        <end position="351"/>
    </location>
</feature>
<dbReference type="AlphaFoldDB" id="A0A6B2NRJ5"/>
<feature type="compositionally biased region" description="Basic and acidic residues" evidence="1">
    <location>
        <begin position="67"/>
        <end position="76"/>
    </location>
</feature>
<organism evidence="3">
    <name type="scientific">Ruegeria sp. PrR005</name>
    <dbReference type="NCBI Taxonomy" id="2706882"/>
    <lineage>
        <taxon>Bacteria</taxon>
        <taxon>Pseudomonadati</taxon>
        <taxon>Pseudomonadota</taxon>
        <taxon>Alphaproteobacteria</taxon>
        <taxon>Rhodobacterales</taxon>
        <taxon>Roseobacteraceae</taxon>
        <taxon>Ruegeria</taxon>
    </lineage>
</organism>
<dbReference type="CDD" id="cd17470">
    <property type="entry name" value="T3SS_Flik_C"/>
    <property type="match status" value="1"/>
</dbReference>
<evidence type="ECO:0000313" key="3">
    <source>
        <dbReference type="EMBL" id="NDW45830.1"/>
    </source>
</evidence>
<feature type="compositionally biased region" description="Basic and acidic residues" evidence="1">
    <location>
        <begin position="130"/>
        <end position="141"/>
    </location>
</feature>
<feature type="compositionally biased region" description="Low complexity" evidence="1">
    <location>
        <begin position="1"/>
        <end position="20"/>
    </location>
</feature>
<feature type="region of interest" description="Disordered" evidence="1">
    <location>
        <begin position="1"/>
        <end position="27"/>
    </location>
</feature>
<dbReference type="EMBL" id="JAAGOX010000022">
    <property type="protein sequence ID" value="NDW45830.1"/>
    <property type="molecule type" value="Genomic_DNA"/>
</dbReference>
<comment type="caution">
    <text evidence="3">The sequence shown here is derived from an EMBL/GenBank/DDBJ whole genome shotgun (WGS) entry which is preliminary data.</text>
</comment>